<evidence type="ECO:0000256" key="4">
    <source>
        <dbReference type="ARBA" id="ARBA00023709"/>
    </source>
</evidence>
<evidence type="ECO:0000256" key="3">
    <source>
        <dbReference type="ARBA" id="ARBA00022832"/>
    </source>
</evidence>
<dbReference type="InterPro" id="IPR018376">
    <property type="entry name" value="Enoyl-CoA_hyd/isom_CS"/>
</dbReference>
<dbReference type="InterPro" id="IPR001753">
    <property type="entry name" value="Enoyl-CoA_hydra/iso"/>
</dbReference>
<dbReference type="OrthoDB" id="8452484at2"/>
<comment type="similarity">
    <text evidence="2 6">Belongs to the enoyl-CoA hydratase/isomerase family.</text>
</comment>
<dbReference type="PANTHER" id="PTHR43802">
    <property type="entry name" value="ENOYL-COA HYDRATASE"/>
    <property type="match status" value="1"/>
</dbReference>
<feature type="region of interest" description="Disordered" evidence="7">
    <location>
        <begin position="229"/>
        <end position="258"/>
    </location>
</feature>
<keyword evidence="3" id="KW-0276">Fatty acid metabolism</keyword>
<dbReference type="PANTHER" id="PTHR43802:SF1">
    <property type="entry name" value="IP11341P-RELATED"/>
    <property type="match status" value="1"/>
</dbReference>
<protein>
    <submittedName>
        <fullName evidence="8">Putative enoyl-CoA hydratase echA14</fullName>
        <ecNumber evidence="8">4.2.1.17</ecNumber>
    </submittedName>
</protein>
<evidence type="ECO:0000313" key="8">
    <source>
        <dbReference type="EMBL" id="CAA0137676.1"/>
    </source>
</evidence>
<dbReference type="Proteomes" id="UP000430146">
    <property type="component" value="Unassembled WGS sequence"/>
</dbReference>
<evidence type="ECO:0000313" key="9">
    <source>
        <dbReference type="Proteomes" id="UP000430146"/>
    </source>
</evidence>
<keyword evidence="8" id="KW-0456">Lyase</keyword>
<evidence type="ECO:0000256" key="7">
    <source>
        <dbReference type="SAM" id="MobiDB-lite"/>
    </source>
</evidence>
<dbReference type="InterPro" id="IPR029045">
    <property type="entry name" value="ClpP/crotonase-like_dom_sf"/>
</dbReference>
<reference evidence="8 9" key="1">
    <citation type="submission" date="2019-11" db="EMBL/GenBank/DDBJ databases">
        <authorList>
            <person name="Holert J."/>
        </authorList>
    </citation>
    <scope>NUCLEOTIDE SEQUENCE [LARGE SCALE GENOMIC DNA]</scope>
    <source>
        <strain evidence="8">BC8_1</strain>
    </source>
</reference>
<organism evidence="8 9">
    <name type="scientific">Mycolicibacterium vanbaalenii</name>
    <name type="common">Mycobacterium vanbaalenii</name>
    <dbReference type="NCBI Taxonomy" id="110539"/>
    <lineage>
        <taxon>Bacteria</taxon>
        <taxon>Bacillati</taxon>
        <taxon>Actinomycetota</taxon>
        <taxon>Actinomycetes</taxon>
        <taxon>Mycobacteriales</taxon>
        <taxon>Mycobacteriaceae</taxon>
        <taxon>Mycolicibacterium</taxon>
    </lineage>
</organism>
<dbReference type="Gene3D" id="3.90.226.10">
    <property type="entry name" value="2-enoyl-CoA Hydratase, Chain A, domain 1"/>
    <property type="match status" value="1"/>
</dbReference>
<dbReference type="CDD" id="cd06558">
    <property type="entry name" value="crotonase-like"/>
    <property type="match status" value="1"/>
</dbReference>
<keyword evidence="3" id="KW-0443">Lipid metabolism</keyword>
<comment type="catalytic activity">
    <reaction evidence="5">
        <text>a 4-saturated-(3S)-3-hydroxyacyl-CoA = a (3E)-enoyl-CoA + H2O</text>
        <dbReference type="Rhea" id="RHEA:20724"/>
        <dbReference type="ChEBI" id="CHEBI:15377"/>
        <dbReference type="ChEBI" id="CHEBI:58521"/>
        <dbReference type="ChEBI" id="CHEBI:137480"/>
        <dbReference type="EC" id="4.2.1.17"/>
    </reaction>
</comment>
<keyword evidence="9" id="KW-1185">Reference proteome</keyword>
<dbReference type="SUPFAM" id="SSF52096">
    <property type="entry name" value="ClpP/crotonase"/>
    <property type="match status" value="1"/>
</dbReference>
<evidence type="ECO:0000256" key="1">
    <source>
        <dbReference type="ARBA" id="ARBA00002994"/>
    </source>
</evidence>
<dbReference type="EC" id="4.2.1.17" evidence="8"/>
<dbReference type="EMBL" id="CACSIP010000075">
    <property type="protein sequence ID" value="CAA0137676.1"/>
    <property type="molecule type" value="Genomic_DNA"/>
</dbReference>
<accession>A0A5S9R9W0</accession>
<evidence type="ECO:0000256" key="5">
    <source>
        <dbReference type="ARBA" id="ARBA00023717"/>
    </source>
</evidence>
<dbReference type="RefSeq" id="WP_159235416.1">
    <property type="nucleotide sequence ID" value="NZ_CACSIP010000075.1"/>
</dbReference>
<comment type="function">
    <text evidence="1">Could possibly oxidize fatty acids using specific components.</text>
</comment>
<gene>
    <name evidence="8" type="ORF">AELLOGFF_02343</name>
</gene>
<dbReference type="AlphaFoldDB" id="A0A5S9R9W0"/>
<evidence type="ECO:0000256" key="6">
    <source>
        <dbReference type="RuleBase" id="RU003707"/>
    </source>
</evidence>
<proteinExistence type="inferred from homology"/>
<name>A0A5S9R9W0_MYCVN</name>
<dbReference type="NCBIfam" id="NF004525">
    <property type="entry name" value="PRK05870.1"/>
    <property type="match status" value="1"/>
</dbReference>
<comment type="catalytic activity">
    <reaction evidence="4">
        <text>a (3S)-3-hydroxyacyl-CoA = a (2E)-enoyl-CoA + H2O</text>
        <dbReference type="Rhea" id="RHEA:16105"/>
        <dbReference type="ChEBI" id="CHEBI:15377"/>
        <dbReference type="ChEBI" id="CHEBI:57318"/>
        <dbReference type="ChEBI" id="CHEBI:58856"/>
        <dbReference type="EC" id="4.2.1.17"/>
    </reaction>
</comment>
<sequence>MNELVNVTVGDGIAVLTLNDPKRRNAVSVEMSVELRSAVTAMEADTDVHAVVVTGAGRAFCAGANLTALGTATEEGLKALYDGFLAVAECSLPTIAAVNGPAVGAGLNLALAADVRIAGRDAVFEPGFQRLGIHPGGGATYMLQRAVGVQAARAALLFGMRFDADEAVRSGLALRTAEDSVASALELAGAAVRAPRALVMTTKASMRATANPGFEDIAQHHAAVAVELPPQADSIRSPEFARRLAEAQGAGRPSSQQS</sequence>
<dbReference type="Pfam" id="PF00378">
    <property type="entry name" value="ECH_1"/>
    <property type="match status" value="1"/>
</dbReference>
<dbReference type="GO" id="GO:0006631">
    <property type="term" value="P:fatty acid metabolic process"/>
    <property type="evidence" value="ECO:0007669"/>
    <property type="project" value="UniProtKB-KW"/>
</dbReference>
<evidence type="ECO:0000256" key="2">
    <source>
        <dbReference type="ARBA" id="ARBA00005254"/>
    </source>
</evidence>
<dbReference type="GO" id="GO:0018812">
    <property type="term" value="F:3-hydroxyacyl-CoA dehydratase activity"/>
    <property type="evidence" value="ECO:0007669"/>
    <property type="project" value="RHEA"/>
</dbReference>
<dbReference type="PROSITE" id="PS00166">
    <property type="entry name" value="ENOYL_COA_HYDRATASE"/>
    <property type="match status" value="1"/>
</dbReference>